<protein>
    <submittedName>
        <fullName evidence="1">DUF1569 domain-containing protein</fullName>
    </submittedName>
</protein>
<proteinExistence type="predicted"/>
<sequence>MMAQRRDLSFARLDEVMPDVEHLLEGHITVGRWSLGQILHHLATAIALTMEGEPDTSEPTRVQGIAYRRFFRSGFFPEGQHASHPTLIPPRSLDTSAEAQSLSDAIQQFSASNGPFPSHPKLGPLRRGEWTRFHCMHCAHHLGYVLQTTPKATRLVRKPTPSGEILGPIGEN</sequence>
<evidence type="ECO:0000313" key="1">
    <source>
        <dbReference type="EMBL" id="XBH06835.1"/>
    </source>
</evidence>
<dbReference type="InterPro" id="IPR034660">
    <property type="entry name" value="DinB/YfiT-like"/>
</dbReference>
<dbReference type="AlphaFoldDB" id="A0AAU7CNG7"/>
<dbReference type="Gene3D" id="1.20.120.450">
    <property type="entry name" value="dinb family like domain"/>
    <property type="match status" value="1"/>
</dbReference>
<dbReference type="SUPFAM" id="SSF109854">
    <property type="entry name" value="DinB/YfiT-like putative metalloenzymes"/>
    <property type="match status" value="1"/>
</dbReference>
<dbReference type="RefSeq" id="WP_406699683.1">
    <property type="nucleotide sequence ID" value="NZ_CP155447.1"/>
</dbReference>
<dbReference type="Pfam" id="PF07606">
    <property type="entry name" value="DUF1569"/>
    <property type="match status" value="1"/>
</dbReference>
<reference evidence="1" key="1">
    <citation type="submission" date="2024-05" db="EMBL/GenBank/DDBJ databases">
        <title>Planctomycetes of the genus Singulisphaera possess chitinolytic capabilities.</title>
        <authorList>
            <person name="Ivanova A."/>
        </authorList>
    </citation>
    <scope>NUCLEOTIDE SEQUENCE</scope>
    <source>
        <strain evidence="1">Ch08T</strain>
    </source>
</reference>
<accession>A0AAU7CNG7</accession>
<dbReference type="InterPro" id="IPR011463">
    <property type="entry name" value="DUF1569"/>
</dbReference>
<dbReference type="EMBL" id="CP155447">
    <property type="protein sequence ID" value="XBH06835.1"/>
    <property type="molecule type" value="Genomic_DNA"/>
</dbReference>
<name>A0AAU7CNG7_9BACT</name>
<gene>
    <name evidence="1" type="ORF">V5E97_12565</name>
</gene>
<organism evidence="1">
    <name type="scientific">Singulisphaera sp. Ch08</name>
    <dbReference type="NCBI Taxonomy" id="3120278"/>
    <lineage>
        <taxon>Bacteria</taxon>
        <taxon>Pseudomonadati</taxon>
        <taxon>Planctomycetota</taxon>
        <taxon>Planctomycetia</taxon>
        <taxon>Isosphaerales</taxon>
        <taxon>Isosphaeraceae</taxon>
        <taxon>Singulisphaera</taxon>
    </lineage>
</organism>